<dbReference type="PANTHER" id="PTHR43667">
    <property type="entry name" value="CYCLOPROPANE-FATTY-ACYL-PHOSPHOLIPID SYNTHASE"/>
    <property type="match status" value="1"/>
</dbReference>
<comment type="caution">
    <text evidence="6">The sequence shown here is derived from an EMBL/GenBank/DDBJ whole genome shotgun (WGS) entry which is preliminary data.</text>
</comment>
<organism evidence="6 7">
    <name type="scientific">Actinophytocola xinjiangensis</name>
    <dbReference type="NCBI Taxonomy" id="485602"/>
    <lineage>
        <taxon>Bacteria</taxon>
        <taxon>Bacillati</taxon>
        <taxon>Actinomycetota</taxon>
        <taxon>Actinomycetes</taxon>
        <taxon>Pseudonocardiales</taxon>
        <taxon>Pseudonocardiaceae</taxon>
    </lineage>
</organism>
<dbReference type="InterPro" id="IPR003333">
    <property type="entry name" value="CMAS"/>
</dbReference>
<evidence type="ECO:0000313" key="7">
    <source>
        <dbReference type="Proteomes" id="UP000185696"/>
    </source>
</evidence>
<dbReference type="Gene3D" id="3.40.50.150">
    <property type="entry name" value="Vaccinia Virus protein VP39"/>
    <property type="match status" value="1"/>
</dbReference>
<keyword evidence="4" id="KW-0949">S-adenosyl-L-methionine</keyword>
<name>A0A7Z0WJD3_9PSEU</name>
<keyword evidence="2 6" id="KW-0489">Methyltransferase</keyword>
<protein>
    <submittedName>
        <fullName evidence="6">SAM-dependent methyltransferase</fullName>
    </submittedName>
</protein>
<keyword evidence="7" id="KW-1185">Reference proteome</keyword>
<gene>
    <name evidence="6" type="ORF">BLA60_22150</name>
</gene>
<dbReference type="PIRSF" id="PIRSF003085">
    <property type="entry name" value="CMAS"/>
    <property type="match status" value="1"/>
</dbReference>
<reference evidence="6 7" key="1">
    <citation type="submission" date="2016-12" db="EMBL/GenBank/DDBJ databases">
        <title>The draft genome sequence of Actinophytocola xinjiangensis.</title>
        <authorList>
            <person name="Wang W."/>
            <person name="Yuan L."/>
        </authorList>
    </citation>
    <scope>NUCLEOTIDE SEQUENCE [LARGE SCALE GENOMIC DNA]</scope>
    <source>
        <strain evidence="6 7">CGMCC 4.4663</strain>
    </source>
</reference>
<dbReference type="PANTHER" id="PTHR43667:SF1">
    <property type="entry name" value="CYCLOPROPANE-FATTY-ACYL-PHOSPHOLIPID SYNTHASE"/>
    <property type="match status" value="1"/>
</dbReference>
<keyword evidence="5" id="KW-0443">Lipid metabolism</keyword>
<dbReference type="Pfam" id="PF02353">
    <property type="entry name" value="CMAS"/>
    <property type="match status" value="1"/>
</dbReference>
<proteinExistence type="inferred from homology"/>
<evidence type="ECO:0000256" key="1">
    <source>
        <dbReference type="ARBA" id="ARBA00010815"/>
    </source>
</evidence>
<evidence type="ECO:0000256" key="4">
    <source>
        <dbReference type="ARBA" id="ARBA00022691"/>
    </source>
</evidence>
<dbReference type="GO" id="GO:0008610">
    <property type="term" value="P:lipid biosynthetic process"/>
    <property type="evidence" value="ECO:0007669"/>
    <property type="project" value="InterPro"/>
</dbReference>
<evidence type="ECO:0000256" key="2">
    <source>
        <dbReference type="ARBA" id="ARBA00022603"/>
    </source>
</evidence>
<keyword evidence="3 6" id="KW-0808">Transferase</keyword>
<dbReference type="AlphaFoldDB" id="A0A7Z0WJD3"/>
<dbReference type="EMBL" id="MSIF01000011">
    <property type="protein sequence ID" value="OLF08720.1"/>
    <property type="molecule type" value="Genomic_DNA"/>
</dbReference>
<evidence type="ECO:0000313" key="6">
    <source>
        <dbReference type="EMBL" id="OLF08720.1"/>
    </source>
</evidence>
<sequence length="421" mass="46394">MAGVAGRLVDVAERLLGGPFPVGVRAWDGSRAGPTEGPCVVLRSRRALRHLLWRPGELGLARAYVTGDLDVDGDLAEGLSRFWRLDRSRPGVADWGEIVRVAVRVGALGPRPRPPAAEARLTGRPHTRRRDRAAIAHHYDLSNDFYRLLLDEHLAYSCAYWTSEDPGYTLHDAQTDKLELICAKLGLRPGQRLLDVGCGWGSLLLYAARHHGVHATGVTLSRQQYDLVRERVAAEGLAGRVRVRHGDYRELTDRPFDAVASVEMGEHVGEANYPTYAATLHRLLEPGGRLLLQQMSRGVTAPGGGAFIETYIAPDMTMRPVGGTLDHLGRAGFEIRDVEALREHYVRTIRAWLSTVERRWPELVELVGREQARIWRLYLAGGALAFEENRMGVDQIVAVRPTGAGRSGMPVVRAGVSCPPS</sequence>
<dbReference type="CDD" id="cd02440">
    <property type="entry name" value="AdoMet_MTases"/>
    <property type="match status" value="1"/>
</dbReference>
<dbReference type="InterPro" id="IPR029063">
    <property type="entry name" value="SAM-dependent_MTases_sf"/>
</dbReference>
<dbReference type="GO" id="GO:0008168">
    <property type="term" value="F:methyltransferase activity"/>
    <property type="evidence" value="ECO:0007669"/>
    <property type="project" value="UniProtKB-KW"/>
</dbReference>
<dbReference type="GO" id="GO:0032259">
    <property type="term" value="P:methylation"/>
    <property type="evidence" value="ECO:0007669"/>
    <property type="project" value="UniProtKB-KW"/>
</dbReference>
<accession>A0A7Z0WJD3</accession>
<evidence type="ECO:0000256" key="5">
    <source>
        <dbReference type="ARBA" id="ARBA00023098"/>
    </source>
</evidence>
<dbReference type="OrthoDB" id="9782855at2"/>
<dbReference type="Proteomes" id="UP000185696">
    <property type="component" value="Unassembled WGS sequence"/>
</dbReference>
<dbReference type="InterPro" id="IPR050723">
    <property type="entry name" value="CFA/CMAS"/>
</dbReference>
<comment type="similarity">
    <text evidence="1">Belongs to the CFA/CMAS family.</text>
</comment>
<dbReference type="SUPFAM" id="SSF53335">
    <property type="entry name" value="S-adenosyl-L-methionine-dependent methyltransferases"/>
    <property type="match status" value="1"/>
</dbReference>
<dbReference type="RefSeq" id="WP_075134875.1">
    <property type="nucleotide sequence ID" value="NZ_MSIF01000011.1"/>
</dbReference>
<evidence type="ECO:0000256" key="3">
    <source>
        <dbReference type="ARBA" id="ARBA00022679"/>
    </source>
</evidence>